<feature type="transmembrane region" description="Helical" evidence="6">
    <location>
        <begin position="102"/>
        <end position="123"/>
    </location>
</feature>
<reference evidence="8 9" key="1">
    <citation type="journal article" date="2017" name="BMC Genomics">
        <title>Genomic analysis of methanogenic archaea reveals a shift towards energy conservation.</title>
        <authorList>
            <person name="Gilmore S.P."/>
            <person name="Henske J.K."/>
            <person name="Sexton J.A."/>
            <person name="Solomon K.V."/>
            <person name="Seppala S."/>
            <person name="Yoo J.I."/>
            <person name="Huyett L.M."/>
            <person name="Pressman A."/>
            <person name="Cogan J.Z."/>
            <person name="Kivenson V."/>
            <person name="Peng X."/>
            <person name="Tan Y."/>
            <person name="Valentine D.L."/>
            <person name="O'Malley M.A."/>
        </authorList>
    </citation>
    <scope>NUCLEOTIDE SEQUENCE [LARGE SCALE GENOMIC DNA]</scope>
    <source>
        <strain evidence="8 9">M.o.H.</strain>
    </source>
</reference>
<keyword evidence="9" id="KW-1185">Reference proteome</keyword>
<protein>
    <submittedName>
        <fullName evidence="8">MFS transporter</fullName>
    </submittedName>
</protein>
<feature type="domain" description="Major facilitator superfamily (MFS) profile" evidence="7">
    <location>
        <begin position="11"/>
        <end position="457"/>
    </location>
</feature>
<dbReference type="OrthoDB" id="117970at2157"/>
<keyword evidence="2" id="KW-0813">Transport</keyword>
<dbReference type="CDD" id="cd17321">
    <property type="entry name" value="MFS_MMR_MDR_like"/>
    <property type="match status" value="1"/>
</dbReference>
<sequence length="458" mass="49118">MENNNNIKLTALIIATLASFVSPFIAAAINIALPAIGSEFQTNAILLSWIPTSFLLASAMFAVPFGRLADIFGMKRIFTYGIITFTISSFLCAAAPSSMFLLAFLVLQGIGSAMIFVTSIAIVTHVFPPKERGKALGITITSVYMSLALGPVLGGIMTQVLGWRSLFLLMIPVGLIVLILTFWKLKEEWALCKGEKFDLPGSMIYSISLFLIIYGFSLLPEITGAISTILGIIGIIGFIILELKTQSPVFEIKLFKNATFAFSNLAALISYSATFAVVFLLSLYLQYIKGLSPGNAGLILIAQPVVMAVLAPIAGRLSDRYNPRLIASLGMAFTTVGLLLFVFLNANTSYEFIIAGLVILGAGFGLFSSPNTNAIMGSVEKRFYGVASESVGTMRLIGQTLSMGTVLIIFALYIGNVQIMPSEYPALLLSVQIAFIVFTVLCFVGIFASLAKSGAVKQ</sequence>
<dbReference type="Gene3D" id="1.20.1250.20">
    <property type="entry name" value="MFS general substrate transporter like domains"/>
    <property type="match status" value="1"/>
</dbReference>
<evidence type="ECO:0000256" key="2">
    <source>
        <dbReference type="ARBA" id="ARBA00022448"/>
    </source>
</evidence>
<evidence type="ECO:0000256" key="1">
    <source>
        <dbReference type="ARBA" id="ARBA00004141"/>
    </source>
</evidence>
<dbReference type="GO" id="GO:0022857">
    <property type="term" value="F:transmembrane transporter activity"/>
    <property type="evidence" value="ECO:0007669"/>
    <property type="project" value="InterPro"/>
</dbReference>
<feature type="transmembrane region" description="Helical" evidence="6">
    <location>
        <begin position="325"/>
        <end position="346"/>
    </location>
</feature>
<dbReference type="Pfam" id="PF07690">
    <property type="entry name" value="MFS_1"/>
    <property type="match status" value="2"/>
</dbReference>
<feature type="transmembrane region" description="Helical" evidence="6">
    <location>
        <begin position="163"/>
        <end position="185"/>
    </location>
</feature>
<proteinExistence type="predicted"/>
<evidence type="ECO:0000256" key="5">
    <source>
        <dbReference type="ARBA" id="ARBA00023136"/>
    </source>
</evidence>
<feature type="transmembrane region" description="Helical" evidence="6">
    <location>
        <begin position="222"/>
        <end position="241"/>
    </location>
</feature>
<dbReference type="PANTHER" id="PTHR42718">
    <property type="entry name" value="MAJOR FACILITATOR SUPERFAMILY MULTIDRUG TRANSPORTER MFSC"/>
    <property type="match status" value="1"/>
</dbReference>
<feature type="transmembrane region" description="Helical" evidence="6">
    <location>
        <begin position="135"/>
        <end position="157"/>
    </location>
</feature>
<feature type="transmembrane region" description="Helical" evidence="6">
    <location>
        <begin position="197"/>
        <end position="216"/>
    </location>
</feature>
<feature type="transmembrane region" description="Helical" evidence="6">
    <location>
        <begin position="77"/>
        <end position="96"/>
    </location>
</feature>
<dbReference type="InterPro" id="IPR020846">
    <property type="entry name" value="MFS_dom"/>
</dbReference>
<feature type="transmembrane region" description="Helical" evidence="6">
    <location>
        <begin position="296"/>
        <end position="313"/>
    </location>
</feature>
<feature type="transmembrane region" description="Helical" evidence="6">
    <location>
        <begin position="396"/>
        <end position="414"/>
    </location>
</feature>
<dbReference type="InterPro" id="IPR011701">
    <property type="entry name" value="MFS"/>
</dbReference>
<accession>A0A2A2H3X6</accession>
<gene>
    <name evidence="8" type="ORF">ASJ80_02970</name>
</gene>
<dbReference type="RefSeq" id="WP_069583689.1">
    <property type="nucleotide sequence ID" value="NZ_LMVM01000033.1"/>
</dbReference>
<dbReference type="PRINTS" id="PR01036">
    <property type="entry name" value="TCRTETB"/>
</dbReference>
<dbReference type="Gene3D" id="1.20.1720.10">
    <property type="entry name" value="Multidrug resistance protein D"/>
    <property type="match status" value="1"/>
</dbReference>
<dbReference type="FunFam" id="1.20.1250.20:FF:000503">
    <property type="entry name" value="Drug resistance transporter, EmrB/QacA subfamily"/>
    <property type="match status" value="1"/>
</dbReference>
<feature type="transmembrane region" description="Helical" evidence="6">
    <location>
        <begin position="426"/>
        <end position="451"/>
    </location>
</feature>
<evidence type="ECO:0000256" key="3">
    <source>
        <dbReference type="ARBA" id="ARBA00022692"/>
    </source>
</evidence>
<evidence type="ECO:0000256" key="6">
    <source>
        <dbReference type="SAM" id="Phobius"/>
    </source>
</evidence>
<name>A0A2A2H3X6_METBR</name>
<dbReference type="GO" id="GO:0016020">
    <property type="term" value="C:membrane"/>
    <property type="evidence" value="ECO:0007669"/>
    <property type="project" value="UniProtKB-SubCell"/>
</dbReference>
<comment type="caution">
    <text evidence="8">The sequence shown here is derived from an EMBL/GenBank/DDBJ whole genome shotgun (WGS) entry which is preliminary data.</text>
</comment>
<keyword evidence="4 6" id="KW-1133">Transmembrane helix</keyword>
<evidence type="ECO:0000313" key="8">
    <source>
        <dbReference type="EMBL" id="PAV03993.1"/>
    </source>
</evidence>
<comment type="subcellular location">
    <subcellularLocation>
        <location evidence="1">Membrane</location>
        <topology evidence="1">Multi-pass membrane protein</topology>
    </subcellularLocation>
</comment>
<feature type="transmembrane region" description="Helical" evidence="6">
    <location>
        <begin position="262"/>
        <end position="284"/>
    </location>
</feature>
<feature type="transmembrane region" description="Helical" evidence="6">
    <location>
        <begin position="44"/>
        <end position="65"/>
    </location>
</feature>
<keyword evidence="3 6" id="KW-0812">Transmembrane</keyword>
<keyword evidence="5 6" id="KW-0472">Membrane</keyword>
<dbReference type="Proteomes" id="UP000217784">
    <property type="component" value="Unassembled WGS sequence"/>
</dbReference>
<organism evidence="8 9">
    <name type="scientific">Methanobacterium bryantii</name>
    <dbReference type="NCBI Taxonomy" id="2161"/>
    <lineage>
        <taxon>Archaea</taxon>
        <taxon>Methanobacteriati</taxon>
        <taxon>Methanobacteriota</taxon>
        <taxon>Methanomada group</taxon>
        <taxon>Methanobacteria</taxon>
        <taxon>Methanobacteriales</taxon>
        <taxon>Methanobacteriaceae</taxon>
        <taxon>Methanobacterium</taxon>
    </lineage>
</organism>
<dbReference type="PANTHER" id="PTHR42718:SF9">
    <property type="entry name" value="MAJOR FACILITATOR SUPERFAMILY MULTIDRUG TRANSPORTER MFSC"/>
    <property type="match status" value="1"/>
</dbReference>
<dbReference type="AlphaFoldDB" id="A0A2A2H3X6"/>
<evidence type="ECO:0000259" key="7">
    <source>
        <dbReference type="PROSITE" id="PS50850"/>
    </source>
</evidence>
<evidence type="ECO:0000256" key="4">
    <source>
        <dbReference type="ARBA" id="ARBA00022989"/>
    </source>
</evidence>
<dbReference type="InterPro" id="IPR036259">
    <property type="entry name" value="MFS_trans_sf"/>
</dbReference>
<feature type="transmembrane region" description="Helical" evidence="6">
    <location>
        <begin position="352"/>
        <end position="375"/>
    </location>
</feature>
<evidence type="ECO:0000313" key="9">
    <source>
        <dbReference type="Proteomes" id="UP000217784"/>
    </source>
</evidence>
<dbReference type="PROSITE" id="PS50850">
    <property type="entry name" value="MFS"/>
    <property type="match status" value="1"/>
</dbReference>
<dbReference type="EMBL" id="LMVM01000033">
    <property type="protein sequence ID" value="PAV03993.1"/>
    <property type="molecule type" value="Genomic_DNA"/>
</dbReference>
<dbReference type="SUPFAM" id="SSF103473">
    <property type="entry name" value="MFS general substrate transporter"/>
    <property type="match status" value="1"/>
</dbReference>